<dbReference type="OrthoDB" id="10509204at2759"/>
<dbReference type="EMBL" id="VYZN01000054">
    <property type="protein sequence ID" value="KAE9526917.1"/>
    <property type="molecule type" value="Genomic_DNA"/>
</dbReference>
<name>A0A6G0T6U9_APHGL</name>
<dbReference type="AlphaFoldDB" id="A0A6G0T6U9"/>
<proteinExistence type="predicted"/>
<evidence type="ECO:0000313" key="2">
    <source>
        <dbReference type="Proteomes" id="UP000475862"/>
    </source>
</evidence>
<keyword evidence="2" id="KW-1185">Reference proteome</keyword>
<sequence length="195" mass="23492">MNFKLQNNLQIFMILSKFELQMLIKKNYDYLSINSSKNSKYFENQIIIYDLYFLNNNKYLKSFEDKSLSLRDFLKILNSNALKIFPIMMLRVFSIATCRKTYGKLSVVFLILSYKHKTFYNFLISKLLANFRVIDRFPTIRTTHKEPCIKFSSFFGHPKFFYRHFKKKFTKESKMSVFLNYNHIKKSIRSKTGFS</sequence>
<organism evidence="1 2">
    <name type="scientific">Aphis glycines</name>
    <name type="common">Soybean aphid</name>
    <dbReference type="NCBI Taxonomy" id="307491"/>
    <lineage>
        <taxon>Eukaryota</taxon>
        <taxon>Metazoa</taxon>
        <taxon>Ecdysozoa</taxon>
        <taxon>Arthropoda</taxon>
        <taxon>Hexapoda</taxon>
        <taxon>Insecta</taxon>
        <taxon>Pterygota</taxon>
        <taxon>Neoptera</taxon>
        <taxon>Paraneoptera</taxon>
        <taxon>Hemiptera</taxon>
        <taxon>Sternorrhyncha</taxon>
        <taxon>Aphidomorpha</taxon>
        <taxon>Aphidoidea</taxon>
        <taxon>Aphididae</taxon>
        <taxon>Aphidini</taxon>
        <taxon>Aphis</taxon>
        <taxon>Aphis</taxon>
    </lineage>
</organism>
<dbReference type="Proteomes" id="UP000475862">
    <property type="component" value="Unassembled WGS sequence"/>
</dbReference>
<reference evidence="1 2" key="1">
    <citation type="submission" date="2019-08" db="EMBL/GenBank/DDBJ databases">
        <title>The genome of the soybean aphid Biotype 1, its phylome, world population structure and adaptation to the North American continent.</title>
        <authorList>
            <person name="Giordano R."/>
            <person name="Donthu R.K."/>
            <person name="Hernandez A.G."/>
            <person name="Wright C.L."/>
            <person name="Zimin A.V."/>
        </authorList>
    </citation>
    <scope>NUCLEOTIDE SEQUENCE [LARGE SCALE GENOMIC DNA]</scope>
    <source>
        <tissue evidence="1">Whole aphids</tissue>
    </source>
</reference>
<evidence type="ECO:0000313" key="1">
    <source>
        <dbReference type="EMBL" id="KAE9526917.1"/>
    </source>
</evidence>
<comment type="caution">
    <text evidence="1">The sequence shown here is derived from an EMBL/GenBank/DDBJ whole genome shotgun (WGS) entry which is preliminary data.</text>
</comment>
<gene>
    <name evidence="1" type="ORF">AGLY_013565</name>
</gene>
<protein>
    <submittedName>
        <fullName evidence="1">Uncharacterized protein</fullName>
    </submittedName>
</protein>
<accession>A0A6G0T6U9</accession>